<sequence length="402" mass="44529">MTSIRALGPEESFLVKLNPTVRKHPDPGTSPRPALAAHNGTDTAHALYDLAVKNPAWHPDDATTSHGWTQRELDHAADKLHRLGLFAPSDHTPSGWIALAPQHALGDLVQDFETQLAQFTTTLANTWENAYEVLTGYRTTYMTHHEDNRIHILDDPHHIKAALEKELSTTTSELLLQGTGDEFTRALTPTLHSLLDRGIQIRFVIRTATTHAPHAAQQLHHLLQNGAQGRSHPVLPLSFALIDHTTTLLHIPHDATTPQTPNPPPSRLLIAHSPVVNHILRTLFHHYWTHATPLTPQGTKSLKQHPPTTPPTDRTDPERQTDPGDPAPHQPPPPHDTHTTTLLHMLANGHTDQAISHHLGIHERTVRRKIAQLTTQLRANSRFQAGVNATKAGWLNNTTPTT</sequence>
<dbReference type="AlphaFoldDB" id="A0A931FFF6"/>
<keyword evidence="4" id="KW-1185">Reference proteome</keyword>
<dbReference type="InterPro" id="IPR036388">
    <property type="entry name" value="WH-like_DNA-bd_sf"/>
</dbReference>
<dbReference type="InterPro" id="IPR051797">
    <property type="entry name" value="TrmB-like"/>
</dbReference>
<evidence type="ECO:0000313" key="3">
    <source>
        <dbReference type="EMBL" id="MBF9072812.1"/>
    </source>
</evidence>
<feature type="compositionally biased region" description="Basic and acidic residues" evidence="1">
    <location>
        <begin position="313"/>
        <end position="322"/>
    </location>
</feature>
<feature type="compositionally biased region" description="Pro residues" evidence="1">
    <location>
        <begin position="325"/>
        <end position="334"/>
    </location>
</feature>
<dbReference type="GO" id="GO:0003677">
    <property type="term" value="F:DNA binding"/>
    <property type="evidence" value="ECO:0007669"/>
    <property type="project" value="InterPro"/>
</dbReference>
<evidence type="ECO:0000313" key="4">
    <source>
        <dbReference type="Proteomes" id="UP000657385"/>
    </source>
</evidence>
<dbReference type="SMART" id="SM00421">
    <property type="entry name" value="HTH_LUXR"/>
    <property type="match status" value="1"/>
</dbReference>
<accession>A0A931FFF6</accession>
<dbReference type="PANTHER" id="PTHR34293:SF1">
    <property type="entry name" value="HTH-TYPE TRANSCRIPTIONAL REGULATOR TRMBL2"/>
    <property type="match status" value="1"/>
</dbReference>
<dbReference type="PANTHER" id="PTHR34293">
    <property type="entry name" value="HTH-TYPE TRANSCRIPTIONAL REGULATOR TRMBL2"/>
    <property type="match status" value="1"/>
</dbReference>
<dbReference type="EMBL" id="JADPRT010000018">
    <property type="protein sequence ID" value="MBF9072812.1"/>
    <property type="molecule type" value="Genomic_DNA"/>
</dbReference>
<dbReference type="SUPFAM" id="SSF56024">
    <property type="entry name" value="Phospholipase D/nuclease"/>
    <property type="match status" value="1"/>
</dbReference>
<feature type="region of interest" description="Disordered" evidence="1">
    <location>
        <begin position="294"/>
        <end position="340"/>
    </location>
</feature>
<dbReference type="Pfam" id="PF00196">
    <property type="entry name" value="GerE"/>
    <property type="match status" value="1"/>
</dbReference>
<dbReference type="Proteomes" id="UP000657385">
    <property type="component" value="Unassembled WGS sequence"/>
</dbReference>
<dbReference type="RefSeq" id="WP_196197959.1">
    <property type="nucleotide sequence ID" value="NZ_JADPRT010000018.1"/>
</dbReference>
<dbReference type="Gene3D" id="1.10.10.10">
    <property type="entry name" value="Winged helix-like DNA-binding domain superfamily/Winged helix DNA-binding domain"/>
    <property type="match status" value="1"/>
</dbReference>
<evidence type="ECO:0000256" key="1">
    <source>
        <dbReference type="SAM" id="MobiDB-lite"/>
    </source>
</evidence>
<name>A0A931FFF6_9ACTN</name>
<gene>
    <name evidence="3" type="ORF">I2501_32830</name>
</gene>
<evidence type="ECO:0000259" key="2">
    <source>
        <dbReference type="SMART" id="SM00421"/>
    </source>
</evidence>
<organism evidence="3 4">
    <name type="scientific">Streptacidiphilus fuscans</name>
    <dbReference type="NCBI Taxonomy" id="2789292"/>
    <lineage>
        <taxon>Bacteria</taxon>
        <taxon>Bacillati</taxon>
        <taxon>Actinomycetota</taxon>
        <taxon>Actinomycetes</taxon>
        <taxon>Kitasatosporales</taxon>
        <taxon>Streptomycetaceae</taxon>
        <taxon>Streptacidiphilus</taxon>
    </lineage>
</organism>
<protein>
    <recommendedName>
        <fullName evidence="2">HTH luxR-type domain-containing protein</fullName>
    </recommendedName>
</protein>
<dbReference type="InterPro" id="IPR016032">
    <property type="entry name" value="Sig_transdc_resp-reg_C-effctor"/>
</dbReference>
<reference evidence="3" key="1">
    <citation type="submission" date="2020-11" db="EMBL/GenBank/DDBJ databases">
        <title>Isolation and identification of active actinomycetes.</title>
        <authorList>
            <person name="Yu B."/>
        </authorList>
    </citation>
    <scope>NUCLEOTIDE SEQUENCE</scope>
    <source>
        <strain evidence="3">NEAU-YB345</strain>
    </source>
</reference>
<feature type="domain" description="HTH luxR-type" evidence="2">
    <location>
        <begin position="340"/>
        <end position="389"/>
    </location>
</feature>
<dbReference type="SUPFAM" id="SSF46894">
    <property type="entry name" value="C-terminal effector domain of the bipartite response regulators"/>
    <property type="match status" value="1"/>
</dbReference>
<dbReference type="InterPro" id="IPR000792">
    <property type="entry name" value="Tscrpt_reg_LuxR_C"/>
</dbReference>
<dbReference type="GO" id="GO:0006355">
    <property type="term" value="P:regulation of DNA-templated transcription"/>
    <property type="evidence" value="ECO:0007669"/>
    <property type="project" value="InterPro"/>
</dbReference>
<proteinExistence type="predicted"/>
<comment type="caution">
    <text evidence="3">The sequence shown here is derived from an EMBL/GenBank/DDBJ whole genome shotgun (WGS) entry which is preliminary data.</text>
</comment>